<dbReference type="EC" id="4.2.1.17" evidence="4"/>
<protein>
    <recommendedName>
        <fullName evidence="4">enoyl-CoA hydratase</fullName>
        <ecNumber evidence="4">4.2.1.17</ecNumber>
    </recommendedName>
</protein>
<dbReference type="AlphaFoldDB" id="A0A2A8D2N6"/>
<dbReference type="GO" id="GO:0004300">
    <property type="term" value="F:enoyl-CoA hydratase activity"/>
    <property type="evidence" value="ECO:0007669"/>
    <property type="project" value="UniProtKB-EC"/>
</dbReference>
<dbReference type="RefSeq" id="WP_098074132.1">
    <property type="nucleotide sequence ID" value="NZ_PDEQ01000001.1"/>
</dbReference>
<dbReference type="Gene3D" id="3.90.226.10">
    <property type="entry name" value="2-enoyl-CoA Hydratase, Chain A, domain 1"/>
    <property type="match status" value="1"/>
</dbReference>
<dbReference type="GO" id="GO:0016509">
    <property type="term" value="F:long-chain (3S)-3-hydroxyacyl-CoA dehydrogenase (NAD+) activity"/>
    <property type="evidence" value="ECO:0007669"/>
    <property type="project" value="TreeGrafter"/>
</dbReference>
<proteinExistence type="inferred from homology"/>
<evidence type="ECO:0000256" key="3">
    <source>
        <dbReference type="ARBA" id="ARBA00008750"/>
    </source>
</evidence>
<dbReference type="SUPFAM" id="SSF52096">
    <property type="entry name" value="ClpP/crotonase"/>
    <property type="match status" value="1"/>
</dbReference>
<dbReference type="SUPFAM" id="SSF48179">
    <property type="entry name" value="6-phosphogluconate dehydrogenase C-terminal domain-like"/>
    <property type="match status" value="2"/>
</dbReference>
<organism evidence="15 16">
    <name type="scientific">Longibacter salinarum</name>
    <dbReference type="NCBI Taxonomy" id="1850348"/>
    <lineage>
        <taxon>Bacteria</taxon>
        <taxon>Pseudomonadati</taxon>
        <taxon>Rhodothermota</taxon>
        <taxon>Rhodothermia</taxon>
        <taxon>Rhodothermales</taxon>
        <taxon>Salisaetaceae</taxon>
        <taxon>Longibacter</taxon>
    </lineage>
</organism>
<dbReference type="InterPro" id="IPR006176">
    <property type="entry name" value="3-OHacyl-CoA_DH_NAD-bd"/>
</dbReference>
<evidence type="ECO:0000256" key="7">
    <source>
        <dbReference type="ARBA" id="ARBA00023002"/>
    </source>
</evidence>
<dbReference type="InterPro" id="IPR050136">
    <property type="entry name" value="FA_oxidation_alpha_subunit"/>
</dbReference>
<evidence type="ECO:0000256" key="2">
    <source>
        <dbReference type="ARBA" id="ARBA00007005"/>
    </source>
</evidence>
<keyword evidence="10" id="KW-0456">Lyase</keyword>
<dbReference type="Gene3D" id="3.40.50.720">
    <property type="entry name" value="NAD(P)-binding Rossmann-like Domain"/>
    <property type="match status" value="1"/>
</dbReference>
<keyword evidence="9" id="KW-0443">Lipid metabolism</keyword>
<dbReference type="FunFam" id="3.40.50.720:FF:000009">
    <property type="entry name" value="Fatty oxidation complex, alpha subunit"/>
    <property type="match status" value="1"/>
</dbReference>
<evidence type="ECO:0000256" key="10">
    <source>
        <dbReference type="ARBA" id="ARBA00023239"/>
    </source>
</evidence>
<evidence type="ECO:0000313" key="16">
    <source>
        <dbReference type="Proteomes" id="UP000220102"/>
    </source>
</evidence>
<dbReference type="PANTHER" id="PTHR43612:SF3">
    <property type="entry name" value="TRIFUNCTIONAL ENZYME SUBUNIT ALPHA, MITOCHONDRIAL"/>
    <property type="match status" value="1"/>
</dbReference>
<keyword evidence="5" id="KW-0276">Fatty acid metabolism</keyword>
<dbReference type="InterPro" id="IPR036291">
    <property type="entry name" value="NAD(P)-bd_dom_sf"/>
</dbReference>
<accession>A0A2A8D2N6</accession>
<dbReference type="GO" id="GO:0006635">
    <property type="term" value="P:fatty acid beta-oxidation"/>
    <property type="evidence" value="ECO:0007669"/>
    <property type="project" value="UniProtKB-UniPathway"/>
</dbReference>
<sequence>MQTTTAATRSIDLETDLLTLTIDDDGIATVMIDDPDASVNKISEDMLAAFEEVIGIAEKNSEIRGAVFISGKDDTFIAGADIDMLSAFEMPADVRALSRRAHRLLARMQNLRMPTVAAINGAAMGGGLEMTLGATYRICSTHDKTKMALPEVQLGLLPGGGGTQYLPRLVGVQQALTMMLTGKNIYPRKAKRIGLVDATIHPPGLHRAAVEAAKALANGSLTVERDTMSFADKLLESNTVSRRVIYQKAGEKAQKQARGNYPAPPKIIECVKTGMEQGLEEGLDTEARNFGELVFTPESRALVSLFFAKQKGDKNPDADKARPINTLGVLGAGLMGAGIAEVSAENGADVVLKDQNIELAAGGKKHIYKAMNKKSDRRIISEFERDQIVERVTPTGDYNAFRHADVVIEAVPEDLDLKRSILSDTEAVISDECVYATNTSSIPISEIAEAADRPERVLGMHYFSPVGKMPLLEIVVTEDTSEEAIATAFDAGLLQGKTVIVVNDGPGFYTTRILAIYMNEALLLLEEGGDVEEIDKIMKDFGFPMGPFELFDLVGIDVAAKITEVMRKHLDDDQTKISDSAATLVEAGLKGQKTEQGFYFYEPQPGKPEKKRTKFNDAVYRHFGGKNRTSIPADEVEERLGLMMVNEAIRCLEEGILKDPVDGDLGAVFGLGFPPFRGGPFRYVDQERPGAVRTRLERLERDHGSRFKPSSLLVQHAEKDTTFHND</sequence>
<dbReference type="InterPro" id="IPR001753">
    <property type="entry name" value="Enoyl-CoA_hydra/iso"/>
</dbReference>
<comment type="pathway">
    <text evidence="1">Lipid metabolism; fatty acid beta-oxidation.</text>
</comment>
<keyword evidence="6" id="KW-0442">Lipid degradation</keyword>
<comment type="caution">
    <text evidence="15">The sequence shown here is derived from an EMBL/GenBank/DDBJ whole genome shotgun (WGS) entry which is preliminary data.</text>
</comment>
<dbReference type="Pfam" id="PF02737">
    <property type="entry name" value="3HCDH_N"/>
    <property type="match status" value="1"/>
</dbReference>
<dbReference type="PANTHER" id="PTHR43612">
    <property type="entry name" value="TRIFUNCTIONAL ENZYME SUBUNIT ALPHA"/>
    <property type="match status" value="1"/>
</dbReference>
<dbReference type="OrthoDB" id="9771883at2"/>
<name>A0A2A8D2N6_9BACT</name>
<evidence type="ECO:0000259" key="13">
    <source>
        <dbReference type="Pfam" id="PF00725"/>
    </source>
</evidence>
<evidence type="ECO:0000313" key="15">
    <source>
        <dbReference type="EMBL" id="PEN15232.1"/>
    </source>
</evidence>
<keyword evidence="8" id="KW-0520">NAD</keyword>
<dbReference type="InterPro" id="IPR008927">
    <property type="entry name" value="6-PGluconate_DH-like_C_sf"/>
</dbReference>
<evidence type="ECO:0000259" key="14">
    <source>
        <dbReference type="Pfam" id="PF02737"/>
    </source>
</evidence>
<dbReference type="SUPFAM" id="SSF51735">
    <property type="entry name" value="NAD(P)-binding Rossmann-fold domains"/>
    <property type="match status" value="1"/>
</dbReference>
<evidence type="ECO:0000256" key="11">
    <source>
        <dbReference type="ARBA" id="ARBA00023268"/>
    </source>
</evidence>
<evidence type="ECO:0000256" key="12">
    <source>
        <dbReference type="ARBA" id="ARBA00049556"/>
    </source>
</evidence>
<dbReference type="Pfam" id="PF00725">
    <property type="entry name" value="3HCDH"/>
    <property type="match status" value="1"/>
</dbReference>
<reference evidence="15 16" key="1">
    <citation type="submission" date="2017-10" db="EMBL/GenBank/DDBJ databases">
        <title>Draft genome of Longibacter Salinarum.</title>
        <authorList>
            <person name="Goh K.M."/>
            <person name="Shamsir M.S."/>
            <person name="Lim S.W."/>
        </authorList>
    </citation>
    <scope>NUCLEOTIDE SEQUENCE [LARGE SCALE GENOMIC DNA]</scope>
    <source>
        <strain evidence="15 16">KCTC 52045</strain>
    </source>
</reference>
<comment type="similarity">
    <text evidence="2">In the central section; belongs to the 3-hydroxyacyl-CoA dehydrogenase family.</text>
</comment>
<evidence type="ECO:0000256" key="1">
    <source>
        <dbReference type="ARBA" id="ARBA00005005"/>
    </source>
</evidence>
<dbReference type="Gene3D" id="1.10.1040.50">
    <property type="match status" value="1"/>
</dbReference>
<dbReference type="InterPro" id="IPR006108">
    <property type="entry name" value="3HC_DH_C"/>
</dbReference>
<keyword evidence="16" id="KW-1185">Reference proteome</keyword>
<feature type="domain" description="3-hydroxyacyl-CoA dehydrogenase C-terminal" evidence="13">
    <location>
        <begin position="507"/>
        <end position="601"/>
    </location>
</feature>
<comment type="catalytic activity">
    <reaction evidence="12">
        <text>a (3S)-3-hydroxyacyl-CoA + NAD(+) = a 3-oxoacyl-CoA + NADH + H(+)</text>
        <dbReference type="Rhea" id="RHEA:22432"/>
        <dbReference type="ChEBI" id="CHEBI:15378"/>
        <dbReference type="ChEBI" id="CHEBI:57318"/>
        <dbReference type="ChEBI" id="CHEBI:57540"/>
        <dbReference type="ChEBI" id="CHEBI:57945"/>
        <dbReference type="ChEBI" id="CHEBI:90726"/>
        <dbReference type="EC" id="1.1.1.35"/>
    </reaction>
</comment>
<keyword evidence="11" id="KW-0511">Multifunctional enzyme</keyword>
<evidence type="ECO:0000256" key="9">
    <source>
        <dbReference type="ARBA" id="ARBA00023098"/>
    </source>
</evidence>
<feature type="domain" description="3-hydroxyacyl-CoA dehydrogenase NAD binding" evidence="14">
    <location>
        <begin position="327"/>
        <end position="504"/>
    </location>
</feature>
<evidence type="ECO:0000256" key="5">
    <source>
        <dbReference type="ARBA" id="ARBA00022832"/>
    </source>
</evidence>
<evidence type="ECO:0000256" key="8">
    <source>
        <dbReference type="ARBA" id="ARBA00023027"/>
    </source>
</evidence>
<dbReference type="Proteomes" id="UP000220102">
    <property type="component" value="Unassembled WGS sequence"/>
</dbReference>
<dbReference type="UniPathway" id="UPA00659"/>
<dbReference type="Pfam" id="PF00378">
    <property type="entry name" value="ECH_1"/>
    <property type="match status" value="1"/>
</dbReference>
<gene>
    <name evidence="15" type="ORF">CRI94_02840</name>
</gene>
<evidence type="ECO:0000256" key="6">
    <source>
        <dbReference type="ARBA" id="ARBA00022963"/>
    </source>
</evidence>
<dbReference type="FunFam" id="3.90.226.10:FF:000011">
    <property type="entry name" value="Fatty acid oxidation complex subunit alpha"/>
    <property type="match status" value="1"/>
</dbReference>
<dbReference type="CDD" id="cd06558">
    <property type="entry name" value="crotonase-like"/>
    <property type="match status" value="1"/>
</dbReference>
<keyword evidence="7" id="KW-0560">Oxidoreductase</keyword>
<comment type="similarity">
    <text evidence="3">In the N-terminal section; belongs to the enoyl-CoA hydratase/isomerase family.</text>
</comment>
<dbReference type="GO" id="GO:0070403">
    <property type="term" value="F:NAD+ binding"/>
    <property type="evidence" value="ECO:0007669"/>
    <property type="project" value="InterPro"/>
</dbReference>
<dbReference type="InterPro" id="IPR029045">
    <property type="entry name" value="ClpP/crotonase-like_dom_sf"/>
</dbReference>
<evidence type="ECO:0000256" key="4">
    <source>
        <dbReference type="ARBA" id="ARBA00012076"/>
    </source>
</evidence>
<dbReference type="EMBL" id="PDEQ01000001">
    <property type="protein sequence ID" value="PEN15232.1"/>
    <property type="molecule type" value="Genomic_DNA"/>
</dbReference>